<dbReference type="AlphaFoldDB" id="A0AAD8LC22"/>
<dbReference type="PRINTS" id="PR00127">
    <property type="entry name" value="CLPPROTEASEP"/>
</dbReference>
<gene>
    <name evidence="5" type="ORF">QVD17_04507</name>
</gene>
<keyword evidence="6" id="KW-1185">Reference proteome</keyword>
<organism evidence="5 6">
    <name type="scientific">Tagetes erecta</name>
    <name type="common">African marigold</name>
    <dbReference type="NCBI Taxonomy" id="13708"/>
    <lineage>
        <taxon>Eukaryota</taxon>
        <taxon>Viridiplantae</taxon>
        <taxon>Streptophyta</taxon>
        <taxon>Embryophyta</taxon>
        <taxon>Tracheophyta</taxon>
        <taxon>Spermatophyta</taxon>
        <taxon>Magnoliopsida</taxon>
        <taxon>eudicotyledons</taxon>
        <taxon>Gunneridae</taxon>
        <taxon>Pentapetalae</taxon>
        <taxon>asterids</taxon>
        <taxon>campanulids</taxon>
        <taxon>Asterales</taxon>
        <taxon>Asteraceae</taxon>
        <taxon>Asteroideae</taxon>
        <taxon>Heliantheae alliance</taxon>
        <taxon>Tageteae</taxon>
        <taxon>Tagetes</taxon>
    </lineage>
</organism>
<dbReference type="GO" id="GO:0004176">
    <property type="term" value="F:ATP-dependent peptidase activity"/>
    <property type="evidence" value="ECO:0007669"/>
    <property type="project" value="InterPro"/>
</dbReference>
<feature type="region of interest" description="Disordered" evidence="3">
    <location>
        <begin position="1"/>
        <end position="28"/>
    </location>
</feature>
<dbReference type="FunFam" id="3.90.226.10:FF:000050">
    <property type="entry name" value="ATP-dependent Clp protease proteolytic subunit"/>
    <property type="match status" value="1"/>
</dbReference>
<dbReference type="CDD" id="cd07017">
    <property type="entry name" value="S14_ClpP_2"/>
    <property type="match status" value="1"/>
</dbReference>
<comment type="similarity">
    <text evidence="1 2">Belongs to the peptidase S14 family.</text>
</comment>
<dbReference type="GO" id="GO:0009368">
    <property type="term" value="C:endopeptidase Clp complex"/>
    <property type="evidence" value="ECO:0007669"/>
    <property type="project" value="TreeGrafter"/>
</dbReference>
<evidence type="ECO:0000313" key="5">
    <source>
        <dbReference type="EMBL" id="KAK1438697.1"/>
    </source>
</evidence>
<protein>
    <recommendedName>
        <fullName evidence="2">ATP-dependent Clp protease proteolytic subunit</fullName>
    </recommendedName>
</protein>
<evidence type="ECO:0000256" key="1">
    <source>
        <dbReference type="ARBA" id="ARBA00007039"/>
    </source>
</evidence>
<evidence type="ECO:0000256" key="2">
    <source>
        <dbReference type="RuleBase" id="RU003567"/>
    </source>
</evidence>
<dbReference type="HAMAP" id="MF_00444">
    <property type="entry name" value="ClpP"/>
    <property type="match status" value="1"/>
</dbReference>
<dbReference type="Gene3D" id="3.90.226.10">
    <property type="entry name" value="2-enoyl-CoA Hydratase, Chain A, domain 1"/>
    <property type="match status" value="1"/>
</dbReference>
<evidence type="ECO:0000256" key="3">
    <source>
        <dbReference type="SAM" id="MobiDB-lite"/>
    </source>
</evidence>
<dbReference type="EMBL" id="JAUHHV010000001">
    <property type="protein sequence ID" value="KAK1438697.1"/>
    <property type="molecule type" value="Genomic_DNA"/>
</dbReference>
<dbReference type="GO" id="GO:0051117">
    <property type="term" value="F:ATPase binding"/>
    <property type="evidence" value="ECO:0007669"/>
    <property type="project" value="TreeGrafter"/>
</dbReference>
<reference evidence="5" key="1">
    <citation type="journal article" date="2023" name="bioRxiv">
        <title>Improved chromosome-level genome assembly for marigold (Tagetes erecta).</title>
        <authorList>
            <person name="Jiang F."/>
            <person name="Yuan L."/>
            <person name="Wang S."/>
            <person name="Wang H."/>
            <person name="Xu D."/>
            <person name="Wang A."/>
            <person name="Fan W."/>
        </authorList>
    </citation>
    <scope>NUCLEOTIDE SEQUENCE</scope>
    <source>
        <strain evidence="5">WSJ</strain>
        <tissue evidence="5">Leaf</tissue>
    </source>
</reference>
<evidence type="ECO:0000313" key="6">
    <source>
        <dbReference type="Proteomes" id="UP001229421"/>
    </source>
</evidence>
<feature type="domain" description="DUF7054" evidence="4">
    <location>
        <begin position="109"/>
        <end position="193"/>
    </location>
</feature>
<dbReference type="PANTHER" id="PTHR10381:SF46">
    <property type="entry name" value="ATP-DEPENDENT CLP PROTEASE PROTEOLYTIC SUBUNIT-RELATED PROTEIN 2, CHLOROPLASTIC"/>
    <property type="match status" value="1"/>
</dbReference>
<accession>A0AAD8LC22</accession>
<sequence>MSHNPINRTIPPKRRLKPPHPSPSSHRLHRKVVVRRSSNKQSKFIKRYNSEPTLFTAGISISGAGDEHQYMSAPADSCLLFRNRISTAVFSSSPELLPNSPEKSEGYDKEAKVVIKVMVEGSVGPIRALVKLGSSVDETIKTVMNKYNAERRSPRLDQDDRTSFELHQSNFSLQCLDKSNMIGETGSRSFYMRKGVNNGDMCSRSSISSDIGAADADEASSSFWSILLPGFMHEGLKKMIKRTSKIRRLLNCFDNVQVATMALNSITCSSYLHPPPSSLSFEDKVFVGLRLQSPNSYGIARPNLSAELHKKIHKSIEPRIGIKPARGRITMMPIGTPRVPYRVPGEGTWQWVDLWNALYRERVIFIGQNIDEEFSNQILATMLYLDSVDNSKRMYMYINGPGGDLTPSMAIYDTMQSLQSPIGTHCVGYAYNLAGFLLAAGEKGQRFAMPLSRIALESPAGAARGQADDIQNEANELLRIRDYLFKELAQKTGQPVEQVHKDLSRIKRFNAQEALDYGLIDRIVRPPRIKADAPQKEAGTGLG</sequence>
<dbReference type="InterPro" id="IPR023562">
    <property type="entry name" value="ClpP/TepA"/>
</dbReference>
<dbReference type="Pfam" id="PF23156">
    <property type="entry name" value="DUF7054"/>
    <property type="match status" value="1"/>
</dbReference>
<dbReference type="InterPro" id="IPR055482">
    <property type="entry name" value="DUF7054"/>
</dbReference>
<dbReference type="InterPro" id="IPR001907">
    <property type="entry name" value="ClpP"/>
</dbReference>
<dbReference type="Proteomes" id="UP001229421">
    <property type="component" value="Unassembled WGS sequence"/>
</dbReference>
<dbReference type="PANTHER" id="PTHR10381">
    <property type="entry name" value="ATP-DEPENDENT CLP PROTEASE PROTEOLYTIC SUBUNIT"/>
    <property type="match status" value="1"/>
</dbReference>
<proteinExistence type="inferred from homology"/>
<dbReference type="GO" id="GO:0006515">
    <property type="term" value="P:protein quality control for misfolded or incompletely synthesized proteins"/>
    <property type="evidence" value="ECO:0007669"/>
    <property type="project" value="TreeGrafter"/>
</dbReference>
<dbReference type="InterPro" id="IPR029045">
    <property type="entry name" value="ClpP/crotonase-like_dom_sf"/>
</dbReference>
<dbReference type="GO" id="GO:0009532">
    <property type="term" value="C:plastid stroma"/>
    <property type="evidence" value="ECO:0007669"/>
    <property type="project" value="UniProtKB-ARBA"/>
</dbReference>
<dbReference type="Pfam" id="PF00574">
    <property type="entry name" value="CLP_protease"/>
    <property type="match status" value="1"/>
</dbReference>
<dbReference type="SUPFAM" id="SSF52096">
    <property type="entry name" value="ClpP/crotonase"/>
    <property type="match status" value="1"/>
</dbReference>
<comment type="caution">
    <text evidence="5">The sequence shown here is derived from an EMBL/GenBank/DDBJ whole genome shotgun (WGS) entry which is preliminary data.</text>
</comment>
<evidence type="ECO:0000259" key="4">
    <source>
        <dbReference type="Pfam" id="PF23156"/>
    </source>
</evidence>
<dbReference type="GO" id="GO:0004252">
    <property type="term" value="F:serine-type endopeptidase activity"/>
    <property type="evidence" value="ECO:0007669"/>
    <property type="project" value="InterPro"/>
</dbReference>
<name>A0AAD8LC22_TARER</name>